<evidence type="ECO:0000313" key="1">
    <source>
        <dbReference type="EMBL" id="GAA1878827.1"/>
    </source>
</evidence>
<reference evidence="1 2" key="1">
    <citation type="journal article" date="2019" name="Int. J. Syst. Evol. Microbiol.">
        <title>The Global Catalogue of Microorganisms (GCM) 10K type strain sequencing project: providing services to taxonomists for standard genome sequencing and annotation.</title>
        <authorList>
            <consortium name="The Broad Institute Genomics Platform"/>
            <consortium name="The Broad Institute Genome Sequencing Center for Infectious Disease"/>
            <person name="Wu L."/>
            <person name="Ma J."/>
        </authorList>
    </citation>
    <scope>NUCLEOTIDE SEQUENCE [LARGE SCALE GENOMIC DNA]</scope>
    <source>
        <strain evidence="1 2">JCM 16009</strain>
    </source>
</reference>
<sequence length="84" mass="9218">MSRFGRRRIEIGPGESRPHVEDEWRGVLVIVEEGEIELRCHAGGNRRFAEGTVLWFTGLNLRAVHNPGSGPAVIVGISRPDTGS</sequence>
<keyword evidence="2" id="KW-1185">Reference proteome</keyword>
<dbReference type="InterPro" id="IPR014710">
    <property type="entry name" value="RmlC-like_jellyroll"/>
</dbReference>
<name>A0ABN2NQZ1_9PSEU</name>
<dbReference type="Gene3D" id="2.60.120.10">
    <property type="entry name" value="Jelly Rolls"/>
    <property type="match status" value="1"/>
</dbReference>
<gene>
    <name evidence="1" type="ORF">GCM10009836_70270</name>
</gene>
<dbReference type="InterPro" id="IPR011051">
    <property type="entry name" value="RmlC_Cupin_sf"/>
</dbReference>
<dbReference type="RefSeq" id="WP_344427441.1">
    <property type="nucleotide sequence ID" value="NZ_BAAAQK010000028.1"/>
</dbReference>
<dbReference type="EMBL" id="BAAAQK010000028">
    <property type="protein sequence ID" value="GAA1878827.1"/>
    <property type="molecule type" value="Genomic_DNA"/>
</dbReference>
<comment type="caution">
    <text evidence="1">The sequence shown here is derived from an EMBL/GenBank/DDBJ whole genome shotgun (WGS) entry which is preliminary data.</text>
</comment>
<proteinExistence type="predicted"/>
<dbReference type="Proteomes" id="UP001500449">
    <property type="component" value="Unassembled WGS sequence"/>
</dbReference>
<dbReference type="SUPFAM" id="SSF51182">
    <property type="entry name" value="RmlC-like cupins"/>
    <property type="match status" value="1"/>
</dbReference>
<accession>A0ABN2NQZ1</accession>
<organism evidence="1 2">
    <name type="scientific">Pseudonocardia ailaonensis</name>
    <dbReference type="NCBI Taxonomy" id="367279"/>
    <lineage>
        <taxon>Bacteria</taxon>
        <taxon>Bacillati</taxon>
        <taxon>Actinomycetota</taxon>
        <taxon>Actinomycetes</taxon>
        <taxon>Pseudonocardiales</taxon>
        <taxon>Pseudonocardiaceae</taxon>
        <taxon>Pseudonocardia</taxon>
    </lineage>
</organism>
<evidence type="ECO:0000313" key="2">
    <source>
        <dbReference type="Proteomes" id="UP001500449"/>
    </source>
</evidence>
<protein>
    <recommendedName>
        <fullName evidence="3">Cupin 2 conserved barrel domain-containing protein</fullName>
    </recommendedName>
</protein>
<evidence type="ECO:0008006" key="3">
    <source>
        <dbReference type="Google" id="ProtNLM"/>
    </source>
</evidence>